<dbReference type="SUPFAM" id="SSF53098">
    <property type="entry name" value="Ribonuclease H-like"/>
    <property type="match status" value="1"/>
</dbReference>
<dbReference type="GO" id="GO:0015074">
    <property type="term" value="P:DNA integration"/>
    <property type="evidence" value="ECO:0007669"/>
    <property type="project" value="InterPro"/>
</dbReference>
<feature type="non-terminal residue" evidence="2">
    <location>
        <position position="1"/>
    </location>
</feature>
<protein>
    <submittedName>
        <fullName evidence="2">Putative gypsy-4 xt-i</fullName>
    </submittedName>
</protein>
<dbReference type="AlphaFoldDB" id="A0A1E1X2N2"/>
<dbReference type="InterPro" id="IPR050951">
    <property type="entry name" value="Retrovirus_Pol_polyprotein"/>
</dbReference>
<feature type="domain" description="Integrase catalytic" evidence="1">
    <location>
        <begin position="1"/>
        <end position="75"/>
    </location>
</feature>
<dbReference type="EMBL" id="GFAC01005694">
    <property type="protein sequence ID" value="JAT93494.1"/>
    <property type="molecule type" value="mRNA"/>
</dbReference>
<name>A0A1E1X2N2_9ACAR</name>
<sequence length="258" mass="29076">FLRERGIAHRCSSLYYPQGNGAIERFNRVLKDFMQVARLEQRPLQAAVVDYLGLYRSTPHATTGVSPAKLLHGRQPRTRLNTVGLPTREGGHAGSNKNVPARVRTKQMYAKQYTDRRRGAKRPAFRVGDFVRVRKTADGGKASVNYTGPFKIVGRKGKNSFLMSDGRCWNASKLVRVPCNQSQTIEQWAWELPHHCSGTAGPESRADAEQGELLRLPETRAEVNEVVAPLEDSVEQPLRRSTRVRRPVERFGFSLPEQ</sequence>
<evidence type="ECO:0000313" key="2">
    <source>
        <dbReference type="EMBL" id="JAT93494.1"/>
    </source>
</evidence>
<dbReference type="GO" id="GO:0003676">
    <property type="term" value="F:nucleic acid binding"/>
    <property type="evidence" value="ECO:0007669"/>
    <property type="project" value="InterPro"/>
</dbReference>
<dbReference type="InterPro" id="IPR012337">
    <property type="entry name" value="RNaseH-like_sf"/>
</dbReference>
<dbReference type="InterPro" id="IPR036397">
    <property type="entry name" value="RNaseH_sf"/>
</dbReference>
<evidence type="ECO:0000259" key="1">
    <source>
        <dbReference type="PROSITE" id="PS50994"/>
    </source>
</evidence>
<reference evidence="2" key="1">
    <citation type="journal article" date="2017" name="Front. Cell. Infect. Microbiol.">
        <title>The Distinct Transcriptional Response of the Midgut of Amblyomma sculptum and Amblyomma aureolatum Ticks to Rickettsia rickettsii Correlates to Their Differences in Susceptibility to Infection.</title>
        <authorList>
            <person name="Martins L.A."/>
            <person name="Galletti M.F.B.M."/>
            <person name="Ribeiro J.M."/>
            <person name="Fujita A."/>
            <person name="Costa F.B."/>
            <person name="Labruna M.B."/>
            <person name="Daffre S."/>
            <person name="Fogaca A.C."/>
        </authorList>
    </citation>
    <scope>NUCLEOTIDE SEQUENCE</scope>
</reference>
<dbReference type="PANTHER" id="PTHR37984">
    <property type="entry name" value="PROTEIN CBG26694"/>
    <property type="match status" value="1"/>
</dbReference>
<dbReference type="PANTHER" id="PTHR37984:SF5">
    <property type="entry name" value="PROTEIN NYNRIN-LIKE"/>
    <property type="match status" value="1"/>
</dbReference>
<dbReference type="InterPro" id="IPR001584">
    <property type="entry name" value="Integrase_cat-core"/>
</dbReference>
<dbReference type="Gene3D" id="3.30.420.10">
    <property type="entry name" value="Ribonuclease H-like superfamily/Ribonuclease H"/>
    <property type="match status" value="1"/>
</dbReference>
<accession>A0A1E1X2N2</accession>
<dbReference type="PROSITE" id="PS50994">
    <property type="entry name" value="INTEGRASE"/>
    <property type="match status" value="1"/>
</dbReference>
<organism evidence="2">
    <name type="scientific">Amblyomma aureolatum</name>
    <dbReference type="NCBI Taxonomy" id="187763"/>
    <lineage>
        <taxon>Eukaryota</taxon>
        <taxon>Metazoa</taxon>
        <taxon>Ecdysozoa</taxon>
        <taxon>Arthropoda</taxon>
        <taxon>Chelicerata</taxon>
        <taxon>Arachnida</taxon>
        <taxon>Acari</taxon>
        <taxon>Parasitiformes</taxon>
        <taxon>Ixodida</taxon>
        <taxon>Ixodoidea</taxon>
        <taxon>Ixodidae</taxon>
        <taxon>Amblyomminae</taxon>
        <taxon>Amblyomma</taxon>
    </lineage>
</organism>
<proteinExistence type="evidence at transcript level"/>